<sequence>MLKKIALVFCIVIFSAALRAEDGAMTPAAKEDAGYVLLDKIVAGFKTMAEKGSGGYEGVNNLLEEAMAEAKAARAQGKIDALFFSRYRRLLLVAKLAIIDSPYDREGILDEFIVREINSFVDDVTGERGSLDAKGDNKRGIGSVAGAMAEEIINLHIYLDGLKNRPELLKKFGLK</sequence>
<gene>
    <name evidence="2" type="ORF">A2Y75_08190</name>
</gene>
<dbReference type="AlphaFoldDB" id="A0A1F2WLB4"/>
<keyword evidence="1" id="KW-0732">Signal</keyword>
<evidence type="ECO:0000313" key="2">
    <source>
        <dbReference type="EMBL" id="OFW57613.1"/>
    </source>
</evidence>
<dbReference type="Proteomes" id="UP000177876">
    <property type="component" value="Unassembled WGS sequence"/>
</dbReference>
<organism evidence="2 3">
    <name type="scientific">Candidatus Solincola sediminis</name>
    <dbReference type="NCBI Taxonomy" id="1797199"/>
    <lineage>
        <taxon>Bacteria</taxon>
        <taxon>Bacillati</taxon>
        <taxon>Actinomycetota</taxon>
        <taxon>Candidatus Geothermincolia</taxon>
        <taxon>Candidatus Geothermincolales</taxon>
        <taxon>Candidatus Geothermincolaceae</taxon>
        <taxon>Candidatus Solincola</taxon>
    </lineage>
</organism>
<comment type="caution">
    <text evidence="2">The sequence shown here is derived from an EMBL/GenBank/DDBJ whole genome shotgun (WGS) entry which is preliminary data.</text>
</comment>
<feature type="chain" id="PRO_5009484264" evidence="1">
    <location>
        <begin position="21"/>
        <end position="175"/>
    </location>
</feature>
<evidence type="ECO:0000256" key="1">
    <source>
        <dbReference type="SAM" id="SignalP"/>
    </source>
</evidence>
<accession>A0A1F2WLB4</accession>
<proteinExistence type="predicted"/>
<reference evidence="2 3" key="1">
    <citation type="journal article" date="2016" name="Nat. Commun.">
        <title>Thousands of microbial genomes shed light on interconnected biogeochemical processes in an aquifer system.</title>
        <authorList>
            <person name="Anantharaman K."/>
            <person name="Brown C.T."/>
            <person name="Hug L.A."/>
            <person name="Sharon I."/>
            <person name="Castelle C.J."/>
            <person name="Probst A.J."/>
            <person name="Thomas B.C."/>
            <person name="Singh A."/>
            <person name="Wilkins M.J."/>
            <person name="Karaoz U."/>
            <person name="Brodie E.L."/>
            <person name="Williams K.H."/>
            <person name="Hubbard S.S."/>
            <person name="Banfield J.F."/>
        </authorList>
    </citation>
    <scope>NUCLEOTIDE SEQUENCE [LARGE SCALE GENOMIC DNA]</scope>
</reference>
<feature type="signal peptide" evidence="1">
    <location>
        <begin position="1"/>
        <end position="20"/>
    </location>
</feature>
<dbReference type="STRING" id="1797197.A2Y75_08190"/>
<name>A0A1F2WLB4_9ACTN</name>
<dbReference type="EMBL" id="MELK01000031">
    <property type="protein sequence ID" value="OFW57613.1"/>
    <property type="molecule type" value="Genomic_DNA"/>
</dbReference>
<protein>
    <submittedName>
        <fullName evidence="2">Uncharacterized protein</fullName>
    </submittedName>
</protein>
<evidence type="ECO:0000313" key="3">
    <source>
        <dbReference type="Proteomes" id="UP000177876"/>
    </source>
</evidence>